<dbReference type="Proteomes" id="UP000322181">
    <property type="component" value="Unassembled WGS sequence"/>
</dbReference>
<dbReference type="EMBL" id="VXKB01000001">
    <property type="protein sequence ID" value="KAA8717827.1"/>
    <property type="molecule type" value="Genomic_DNA"/>
</dbReference>
<evidence type="ECO:0000256" key="5">
    <source>
        <dbReference type="ARBA" id="ARBA00022927"/>
    </source>
</evidence>
<comment type="subcellular location">
    <subcellularLocation>
        <location evidence="1">Cell surface</location>
    </subcellularLocation>
    <subcellularLocation>
        <location evidence="2">Secreted</location>
    </subcellularLocation>
</comment>
<evidence type="ECO:0000256" key="1">
    <source>
        <dbReference type="ARBA" id="ARBA00004241"/>
    </source>
</evidence>
<reference evidence="8 9" key="1">
    <citation type="submission" date="2019-09" db="EMBL/GenBank/DDBJ databases">
        <title>Draft genome sequence of various Type strains from the CCUG.</title>
        <authorList>
            <person name="Pineiro-Iglesias B."/>
            <person name="Tunovic T."/>
            <person name="Unosson C."/>
            <person name="Inganas E."/>
            <person name="Ohlen M."/>
            <person name="Cardew S."/>
            <person name="Jensie-Markopoulos S."/>
            <person name="Salva-Serra F."/>
            <person name="Jaen-Luchoro D."/>
            <person name="Karlsson R."/>
            <person name="Svensson-Stadler L."/>
            <person name="Chun J."/>
            <person name="Moore E."/>
        </authorList>
    </citation>
    <scope>NUCLEOTIDE SEQUENCE [LARGE SCALE GENOMIC DNA]</scope>
    <source>
        <strain evidence="8 9">CCUG 53682T</strain>
    </source>
</reference>
<evidence type="ECO:0000313" key="9">
    <source>
        <dbReference type="Proteomes" id="UP000322181"/>
    </source>
</evidence>
<name>A0A5M9RC49_9GAMM</name>
<comment type="caution">
    <text evidence="8">The sequence shown here is derived from an EMBL/GenBank/DDBJ whole genome shotgun (WGS) entry which is preliminary data.</text>
</comment>
<dbReference type="OrthoDB" id="5893422at2"/>
<evidence type="ECO:0000256" key="4">
    <source>
        <dbReference type="ARBA" id="ARBA00022525"/>
    </source>
</evidence>
<organism evidence="8 9">
    <name type="scientific">Morganella psychrotolerans</name>
    <dbReference type="NCBI Taxonomy" id="368603"/>
    <lineage>
        <taxon>Bacteria</taxon>
        <taxon>Pseudomonadati</taxon>
        <taxon>Pseudomonadota</taxon>
        <taxon>Gammaproteobacteria</taxon>
        <taxon>Enterobacterales</taxon>
        <taxon>Morganellaceae</taxon>
        <taxon>Morganella</taxon>
    </lineage>
</organism>
<keyword evidence="4" id="KW-0964">Secreted</keyword>
<accession>A0A5M9RC49</accession>
<dbReference type="InterPro" id="IPR011841">
    <property type="entry name" value="T3SS_needle_YscF"/>
</dbReference>
<dbReference type="SUPFAM" id="SSF140129">
    <property type="entry name" value="MxiH-like"/>
    <property type="match status" value="1"/>
</dbReference>
<dbReference type="NCBIfam" id="TIGR02105">
    <property type="entry name" value="III_needle"/>
    <property type="match status" value="1"/>
</dbReference>
<dbReference type="InterPro" id="IPR021123">
    <property type="entry name" value="T3SS_needle-like"/>
</dbReference>
<dbReference type="GO" id="GO:0030254">
    <property type="term" value="P:protein secretion by the type III secretion system"/>
    <property type="evidence" value="ECO:0007669"/>
    <property type="project" value="InterPro"/>
</dbReference>
<comment type="similarity">
    <text evidence="7">Belongs to the SctF family.</text>
</comment>
<dbReference type="Pfam" id="PF09392">
    <property type="entry name" value="T3SS_needle_F"/>
    <property type="match status" value="1"/>
</dbReference>
<keyword evidence="3" id="KW-0813">Transport</keyword>
<dbReference type="Gene3D" id="1.20.58.90">
    <property type="match status" value="1"/>
</dbReference>
<keyword evidence="5" id="KW-0653">Protein transport</keyword>
<dbReference type="GO" id="GO:0009986">
    <property type="term" value="C:cell surface"/>
    <property type="evidence" value="ECO:0007669"/>
    <property type="project" value="UniProtKB-SubCell"/>
</dbReference>
<dbReference type="AlphaFoldDB" id="A0A5M9RC49"/>
<evidence type="ECO:0000313" key="8">
    <source>
        <dbReference type="EMBL" id="KAA8717827.1"/>
    </source>
</evidence>
<gene>
    <name evidence="8" type="ORF">F4V73_08375</name>
</gene>
<evidence type="ECO:0000256" key="6">
    <source>
        <dbReference type="ARBA" id="ARBA00023026"/>
    </source>
</evidence>
<proteinExistence type="inferred from homology"/>
<keyword evidence="6" id="KW-0843">Virulence</keyword>
<evidence type="ECO:0000256" key="3">
    <source>
        <dbReference type="ARBA" id="ARBA00022448"/>
    </source>
</evidence>
<dbReference type="RefSeq" id="WP_067360709.1">
    <property type="nucleotide sequence ID" value="NZ_BAAAFS010000001.1"/>
</dbReference>
<protein>
    <submittedName>
        <fullName evidence="8">EscF/YscF/HrpA family type III secretion system needle major subunit</fullName>
    </submittedName>
</protein>
<dbReference type="GO" id="GO:0005576">
    <property type="term" value="C:extracellular region"/>
    <property type="evidence" value="ECO:0007669"/>
    <property type="project" value="UniProtKB-SubCell"/>
</dbReference>
<evidence type="ECO:0000256" key="7">
    <source>
        <dbReference type="ARBA" id="ARBA00035658"/>
    </source>
</evidence>
<evidence type="ECO:0000256" key="2">
    <source>
        <dbReference type="ARBA" id="ARBA00004613"/>
    </source>
</evidence>
<dbReference type="InterPro" id="IPR037203">
    <property type="entry name" value="T3SS_needle-like_sf"/>
</dbReference>
<dbReference type="GO" id="GO:0030257">
    <property type="term" value="C:type III protein secretion system complex"/>
    <property type="evidence" value="ECO:0007669"/>
    <property type="project" value="InterPro"/>
</dbReference>
<sequence>MPIIFDPSRPGSILDEILLSLKDQALANENELKDAIENLKQNPDNPALLQELQYRTTKWSLVFNTASSLVKSMKDIMQNILQKI</sequence>